<reference evidence="9 10" key="2">
    <citation type="journal article" date="2013" name="Genome Announc.">
        <title>Genome Sequence of Growth-Improving Paenibacillus mucilaginosus Strain KNP414.</title>
        <authorList>
            <person name="Lu J.J."/>
            <person name="Wang J.F."/>
            <person name="Hu X.F."/>
        </authorList>
    </citation>
    <scope>NUCLEOTIDE SEQUENCE [LARGE SCALE GENOMIC DNA]</scope>
    <source>
        <strain evidence="9 10">KNP414</strain>
    </source>
</reference>
<feature type="transmembrane region" description="Helical" evidence="7">
    <location>
        <begin position="440"/>
        <end position="461"/>
    </location>
</feature>
<feature type="transmembrane region" description="Helical" evidence="7">
    <location>
        <begin position="267"/>
        <end position="285"/>
    </location>
</feature>
<name>F8FEU9_PAEMK</name>
<evidence type="ECO:0000256" key="2">
    <source>
        <dbReference type="ARBA" id="ARBA00022448"/>
    </source>
</evidence>
<accession>F8FEU9</accession>
<dbReference type="InterPro" id="IPR020846">
    <property type="entry name" value="MFS_dom"/>
</dbReference>
<evidence type="ECO:0000256" key="1">
    <source>
        <dbReference type="ARBA" id="ARBA00004651"/>
    </source>
</evidence>
<keyword evidence="4 7" id="KW-1133">Transmembrane helix</keyword>
<dbReference type="PRINTS" id="PR01036">
    <property type="entry name" value="TCRTETB"/>
</dbReference>
<dbReference type="SUPFAM" id="SSF103473">
    <property type="entry name" value="MFS general substrate transporter"/>
    <property type="match status" value="1"/>
</dbReference>
<dbReference type="AlphaFoldDB" id="F8FEU9"/>
<comment type="subcellular location">
    <subcellularLocation>
        <location evidence="1">Cell membrane</location>
        <topology evidence="1">Multi-pass membrane protein</topology>
    </subcellularLocation>
</comment>
<dbReference type="PROSITE" id="PS00216">
    <property type="entry name" value="SUGAR_TRANSPORT_1"/>
    <property type="match status" value="1"/>
</dbReference>
<dbReference type="InterPro" id="IPR036259">
    <property type="entry name" value="MFS_trans_sf"/>
</dbReference>
<evidence type="ECO:0000259" key="8">
    <source>
        <dbReference type="PROSITE" id="PS50850"/>
    </source>
</evidence>
<feature type="transmembrane region" description="Helical" evidence="7">
    <location>
        <begin position="394"/>
        <end position="419"/>
    </location>
</feature>
<dbReference type="GO" id="GO:0005886">
    <property type="term" value="C:plasma membrane"/>
    <property type="evidence" value="ECO:0007669"/>
    <property type="project" value="UniProtKB-SubCell"/>
</dbReference>
<dbReference type="PROSITE" id="PS50850">
    <property type="entry name" value="MFS"/>
    <property type="match status" value="1"/>
</dbReference>
<evidence type="ECO:0000256" key="7">
    <source>
        <dbReference type="SAM" id="Phobius"/>
    </source>
</evidence>
<dbReference type="HOGENOM" id="CLU_000960_2_7_9"/>
<feature type="transmembrane region" description="Helical" evidence="7">
    <location>
        <begin position="151"/>
        <end position="172"/>
    </location>
</feature>
<dbReference type="PANTHER" id="PTHR23501:SF191">
    <property type="entry name" value="VACUOLAR BASIC AMINO ACID TRANSPORTER 4"/>
    <property type="match status" value="1"/>
</dbReference>
<feature type="domain" description="Major facilitator superfamily (MFS) profile" evidence="8">
    <location>
        <begin position="61"/>
        <end position="492"/>
    </location>
</feature>
<evidence type="ECO:0000313" key="9">
    <source>
        <dbReference type="EMBL" id="AEI46184.1"/>
    </source>
</evidence>
<evidence type="ECO:0000256" key="5">
    <source>
        <dbReference type="ARBA" id="ARBA00023136"/>
    </source>
</evidence>
<organism evidence="9 10">
    <name type="scientific">Paenibacillus mucilaginosus (strain KNP414)</name>
    <dbReference type="NCBI Taxonomy" id="1036673"/>
    <lineage>
        <taxon>Bacteria</taxon>
        <taxon>Bacillati</taxon>
        <taxon>Bacillota</taxon>
        <taxon>Bacilli</taxon>
        <taxon>Bacillales</taxon>
        <taxon>Paenibacillaceae</taxon>
        <taxon>Paenibacillus</taxon>
    </lineage>
</organism>
<feature type="transmembrane region" description="Helical" evidence="7">
    <location>
        <begin position="243"/>
        <end position="261"/>
    </location>
</feature>
<sequence>MKHSSRQIVQGLRGWKKYTQAMDKGNMVWYIHRVIWCGSGCGIPQIKKREGTSLQWNRLSVMASIVMAVLISSMDTTIMNTTMPLIAAELGDEKLYAWSFASYMILCTIVTPLSGRISDSFGRKKVLSFGILVFLLGSLLCGTADTMLELVLYRGVQGIGAGAMIAFPAIIAGDLFSVEARGRIQAFFTGMWGLSAVLAPLLGSLFIEELTWRWIFYINVPICLASLLLLIPYKESYEPKKSTINWGGALLFGLAVGLLLMNTVVTQGYLLYTAAGLLFLALFVWNERRHPSPIVPVVLLQNRPVAWMNLNGFLTCAALFGTSSYIPYYLQQHGYSLFVSGLALLGMSVGWVLMGVPAGRWILRYGYRPLLVIGNLILVLSGLLLLFLPEEGGFFYVNVIMVLQGLAYGLLATVSVIGVQQLVAADQKGISTSLQVFARNIGTAVGVTIMGGLLTGAPAFMTGIHRLFLYGFIVALAALGSTVFLFMGKEQTAPQAG</sequence>
<feature type="transmembrane region" description="Helical" evidence="7">
    <location>
        <begin position="370"/>
        <end position="388"/>
    </location>
</feature>
<dbReference type="EMBL" id="CP002869">
    <property type="protein sequence ID" value="AEI46184.1"/>
    <property type="molecule type" value="Genomic_DNA"/>
</dbReference>
<evidence type="ECO:0000313" key="10">
    <source>
        <dbReference type="Proteomes" id="UP000006620"/>
    </source>
</evidence>
<dbReference type="InterPro" id="IPR005829">
    <property type="entry name" value="Sugar_transporter_CS"/>
</dbReference>
<feature type="transmembrane region" description="Helical" evidence="7">
    <location>
        <begin position="212"/>
        <end position="231"/>
    </location>
</feature>
<dbReference type="PATRIC" id="fig|1036673.3.peg.7176"/>
<dbReference type="Proteomes" id="UP000006620">
    <property type="component" value="Chromosome"/>
</dbReference>
<protein>
    <recommendedName>
        <fullName evidence="6">MFS-type drug efflux transporter P55</fullName>
    </recommendedName>
</protein>
<feature type="transmembrane region" description="Helical" evidence="7">
    <location>
        <begin position="467"/>
        <end position="487"/>
    </location>
</feature>
<proteinExistence type="predicted"/>
<reference evidence="10" key="1">
    <citation type="submission" date="2011-06" db="EMBL/GenBank/DDBJ databases">
        <title>Complete genome sequence of Paenibacillus mucilaginosus KNP414.</title>
        <authorList>
            <person name="Wang J."/>
            <person name="Hu S."/>
            <person name="Hu X."/>
            <person name="Zhang B."/>
            <person name="Dong D."/>
            <person name="Zhang S."/>
            <person name="Zhao K."/>
            <person name="Wu D."/>
        </authorList>
    </citation>
    <scope>NUCLEOTIDE SEQUENCE [LARGE SCALE GENOMIC DNA]</scope>
    <source>
        <strain evidence="10">KNP414</strain>
    </source>
</reference>
<keyword evidence="2" id="KW-0813">Transport</keyword>
<dbReference type="GO" id="GO:0022857">
    <property type="term" value="F:transmembrane transporter activity"/>
    <property type="evidence" value="ECO:0007669"/>
    <property type="project" value="InterPro"/>
</dbReference>
<dbReference type="PANTHER" id="PTHR23501">
    <property type="entry name" value="MAJOR FACILITATOR SUPERFAMILY"/>
    <property type="match status" value="1"/>
</dbReference>
<dbReference type="InterPro" id="IPR011701">
    <property type="entry name" value="MFS"/>
</dbReference>
<keyword evidence="3 7" id="KW-0812">Transmembrane</keyword>
<gene>
    <name evidence="9" type="ordered locus">KNP414_07698</name>
</gene>
<feature type="transmembrane region" description="Helical" evidence="7">
    <location>
        <begin position="306"/>
        <end position="329"/>
    </location>
</feature>
<evidence type="ECO:0000256" key="3">
    <source>
        <dbReference type="ARBA" id="ARBA00022692"/>
    </source>
</evidence>
<dbReference type="KEGG" id="pms:KNP414_07698"/>
<feature type="transmembrane region" description="Helical" evidence="7">
    <location>
        <begin position="95"/>
        <end position="114"/>
    </location>
</feature>
<evidence type="ECO:0000256" key="6">
    <source>
        <dbReference type="ARBA" id="ARBA00044273"/>
    </source>
</evidence>
<feature type="transmembrane region" description="Helical" evidence="7">
    <location>
        <begin position="184"/>
        <end position="206"/>
    </location>
</feature>
<evidence type="ECO:0000256" key="4">
    <source>
        <dbReference type="ARBA" id="ARBA00022989"/>
    </source>
</evidence>
<feature type="transmembrane region" description="Helical" evidence="7">
    <location>
        <begin position="126"/>
        <end position="145"/>
    </location>
</feature>
<keyword evidence="5 7" id="KW-0472">Membrane</keyword>
<dbReference type="Gene3D" id="1.20.1250.20">
    <property type="entry name" value="MFS general substrate transporter like domains"/>
    <property type="match status" value="2"/>
</dbReference>
<dbReference type="Pfam" id="PF07690">
    <property type="entry name" value="MFS_1"/>
    <property type="match status" value="1"/>
</dbReference>
<feature type="transmembrane region" description="Helical" evidence="7">
    <location>
        <begin position="335"/>
        <end position="358"/>
    </location>
</feature>